<feature type="non-terminal residue" evidence="1">
    <location>
        <position position="1"/>
    </location>
</feature>
<sequence>IEKIGFERFCAACSDSTGNTLLARHLLVEIYPNIFSLADICHHLDNTNKDLVKISFFDKTVKVIRGTISSFTKSHAGKSALQKAREELRIGAGLQAIGKTWFVTIILSALSVQRNIPAIKRALENSSFDFVRFYFSLWSRKFEDSLQQLIDIGLPIAKALTCMESNDANPADVFLFWHAVVFGIERIITDEDNGYPTDVQEQILAVLNHRHSQLFCPRGRLYNAAYLVTAYLN</sequence>
<name>A0A4S8M6R1_DENBC</name>
<evidence type="ECO:0000313" key="2">
    <source>
        <dbReference type="Proteomes" id="UP000297245"/>
    </source>
</evidence>
<proteinExistence type="predicted"/>
<dbReference type="OrthoDB" id="3236755at2759"/>
<evidence type="ECO:0000313" key="1">
    <source>
        <dbReference type="EMBL" id="THU97974.1"/>
    </source>
</evidence>
<evidence type="ECO:0008006" key="3">
    <source>
        <dbReference type="Google" id="ProtNLM"/>
    </source>
</evidence>
<dbReference type="Proteomes" id="UP000297245">
    <property type="component" value="Unassembled WGS sequence"/>
</dbReference>
<organism evidence="1 2">
    <name type="scientific">Dendrothele bispora (strain CBS 962.96)</name>
    <dbReference type="NCBI Taxonomy" id="1314807"/>
    <lineage>
        <taxon>Eukaryota</taxon>
        <taxon>Fungi</taxon>
        <taxon>Dikarya</taxon>
        <taxon>Basidiomycota</taxon>
        <taxon>Agaricomycotina</taxon>
        <taxon>Agaricomycetes</taxon>
        <taxon>Agaricomycetidae</taxon>
        <taxon>Agaricales</taxon>
        <taxon>Agaricales incertae sedis</taxon>
        <taxon>Dendrothele</taxon>
    </lineage>
</organism>
<dbReference type="InterPro" id="IPR012337">
    <property type="entry name" value="RNaseH-like_sf"/>
</dbReference>
<keyword evidence="2" id="KW-1185">Reference proteome</keyword>
<dbReference type="AlphaFoldDB" id="A0A4S8M6R1"/>
<gene>
    <name evidence="1" type="ORF">K435DRAFT_587640</name>
</gene>
<protein>
    <recommendedName>
        <fullName evidence="3">DUF659 domain-containing protein</fullName>
    </recommendedName>
</protein>
<feature type="non-terminal residue" evidence="1">
    <location>
        <position position="233"/>
    </location>
</feature>
<reference evidence="1 2" key="1">
    <citation type="journal article" date="2019" name="Nat. Ecol. Evol.">
        <title>Megaphylogeny resolves global patterns of mushroom evolution.</title>
        <authorList>
            <person name="Varga T."/>
            <person name="Krizsan K."/>
            <person name="Foldi C."/>
            <person name="Dima B."/>
            <person name="Sanchez-Garcia M."/>
            <person name="Sanchez-Ramirez S."/>
            <person name="Szollosi G.J."/>
            <person name="Szarkandi J.G."/>
            <person name="Papp V."/>
            <person name="Albert L."/>
            <person name="Andreopoulos W."/>
            <person name="Angelini C."/>
            <person name="Antonin V."/>
            <person name="Barry K.W."/>
            <person name="Bougher N.L."/>
            <person name="Buchanan P."/>
            <person name="Buyck B."/>
            <person name="Bense V."/>
            <person name="Catcheside P."/>
            <person name="Chovatia M."/>
            <person name="Cooper J."/>
            <person name="Damon W."/>
            <person name="Desjardin D."/>
            <person name="Finy P."/>
            <person name="Geml J."/>
            <person name="Haridas S."/>
            <person name="Hughes K."/>
            <person name="Justo A."/>
            <person name="Karasinski D."/>
            <person name="Kautmanova I."/>
            <person name="Kiss B."/>
            <person name="Kocsube S."/>
            <person name="Kotiranta H."/>
            <person name="LaButti K.M."/>
            <person name="Lechner B.E."/>
            <person name="Liimatainen K."/>
            <person name="Lipzen A."/>
            <person name="Lukacs Z."/>
            <person name="Mihaltcheva S."/>
            <person name="Morgado L.N."/>
            <person name="Niskanen T."/>
            <person name="Noordeloos M.E."/>
            <person name="Ohm R.A."/>
            <person name="Ortiz-Santana B."/>
            <person name="Ovrebo C."/>
            <person name="Racz N."/>
            <person name="Riley R."/>
            <person name="Savchenko A."/>
            <person name="Shiryaev A."/>
            <person name="Soop K."/>
            <person name="Spirin V."/>
            <person name="Szebenyi C."/>
            <person name="Tomsovsky M."/>
            <person name="Tulloss R.E."/>
            <person name="Uehling J."/>
            <person name="Grigoriev I.V."/>
            <person name="Vagvolgyi C."/>
            <person name="Papp T."/>
            <person name="Martin F.M."/>
            <person name="Miettinen O."/>
            <person name="Hibbett D.S."/>
            <person name="Nagy L.G."/>
        </authorList>
    </citation>
    <scope>NUCLEOTIDE SEQUENCE [LARGE SCALE GENOMIC DNA]</scope>
    <source>
        <strain evidence="1 2">CBS 962.96</strain>
    </source>
</reference>
<accession>A0A4S8M6R1</accession>
<dbReference type="SUPFAM" id="SSF53098">
    <property type="entry name" value="Ribonuclease H-like"/>
    <property type="match status" value="1"/>
</dbReference>
<dbReference type="EMBL" id="ML179145">
    <property type="protein sequence ID" value="THU97974.1"/>
    <property type="molecule type" value="Genomic_DNA"/>
</dbReference>